<organism evidence="1 2">
    <name type="scientific">Methanobacterium subterraneum</name>
    <dbReference type="NCBI Taxonomy" id="59277"/>
    <lineage>
        <taxon>Archaea</taxon>
        <taxon>Methanobacteriati</taxon>
        <taxon>Methanobacteriota</taxon>
        <taxon>Methanomada group</taxon>
        <taxon>Methanobacteria</taxon>
        <taxon>Methanobacteriales</taxon>
        <taxon>Methanobacteriaceae</taxon>
        <taxon>Methanobacterium</taxon>
    </lineage>
</organism>
<dbReference type="PANTHER" id="PTHR37954:SF3">
    <property type="entry name" value="DUF169 DOMAIN-CONTAINING PROTEIN"/>
    <property type="match status" value="1"/>
</dbReference>
<dbReference type="EMBL" id="CP017766">
    <property type="protein sequence ID" value="AUB56406.1"/>
    <property type="molecule type" value="Genomic_DNA"/>
</dbReference>
<protein>
    <recommendedName>
        <fullName evidence="3">DUF169 domain-containing protein</fullName>
    </recommendedName>
</protein>
<dbReference type="PANTHER" id="PTHR37954">
    <property type="entry name" value="BLL4979 PROTEIN"/>
    <property type="match status" value="1"/>
</dbReference>
<dbReference type="RefSeq" id="WP_100906384.1">
    <property type="nucleotide sequence ID" value="NZ_CP017766.1"/>
</dbReference>
<evidence type="ECO:0008006" key="3">
    <source>
        <dbReference type="Google" id="ProtNLM"/>
    </source>
</evidence>
<dbReference type="Proteomes" id="UP000232806">
    <property type="component" value="Chromosome"/>
</dbReference>
<dbReference type="Pfam" id="PF02596">
    <property type="entry name" value="DUF169"/>
    <property type="match status" value="1"/>
</dbReference>
<name>A0A2H4VE92_9EURY</name>
<reference evidence="1 2" key="1">
    <citation type="submission" date="2016-10" db="EMBL/GenBank/DDBJ databases">
        <title>Comparative genomics between deep and shallow subseafloor isolates.</title>
        <authorList>
            <person name="Ishii S."/>
            <person name="Miller J.R."/>
            <person name="Sutton G."/>
            <person name="Suzuki S."/>
            <person name="Methe B."/>
            <person name="Inagaki F."/>
            <person name="Imachi H."/>
        </authorList>
    </citation>
    <scope>NUCLEOTIDE SEQUENCE [LARGE SCALE GENOMIC DNA]</scope>
    <source>
        <strain evidence="1 2">MO-MB1</strain>
    </source>
</reference>
<evidence type="ECO:0000313" key="2">
    <source>
        <dbReference type="Proteomes" id="UP000232806"/>
    </source>
</evidence>
<proteinExistence type="predicted"/>
<evidence type="ECO:0000313" key="1">
    <source>
        <dbReference type="EMBL" id="AUB56406.1"/>
    </source>
</evidence>
<gene>
    <name evidence="1" type="ORF">BK007_10535</name>
</gene>
<sequence>MNYNELGEKLNELLKLENTPVAIKWSVKEPKNIEKEECKSRFCSKLEKAMNGEMFYSTLDEEECMGGARYSGLKSMSEYPPNVQSGAFMVPRGLYKNIPAVQRSRKNETYINPGIFHAIIFAPLNKAEFEPDVIFMVSNAKQGMEILHANAYDSGTHGIGADVAPICSSMAATPYMTGRVTYGFGDVASRQNMGINQEDIMVSIPGSELCRIVSNLEEMRTKVLFKE</sequence>
<dbReference type="AlphaFoldDB" id="A0A2H4VE92"/>
<dbReference type="GeneID" id="35122046"/>
<dbReference type="InterPro" id="IPR003748">
    <property type="entry name" value="DUF169"/>
</dbReference>
<accession>A0A2H4VE92</accession>
<dbReference type="OrthoDB" id="81191at2157"/>